<organism evidence="1 2">
    <name type="scientific">Krasilnikoviella flava</name>
    <dbReference type="NCBI Taxonomy" id="526729"/>
    <lineage>
        <taxon>Bacteria</taxon>
        <taxon>Bacillati</taxon>
        <taxon>Actinomycetota</taxon>
        <taxon>Actinomycetes</taxon>
        <taxon>Micrococcales</taxon>
        <taxon>Promicromonosporaceae</taxon>
        <taxon>Krasilnikoviella</taxon>
    </lineage>
</organism>
<name>A0A1T5L6N0_9MICO</name>
<proteinExistence type="predicted"/>
<dbReference type="Proteomes" id="UP000189777">
    <property type="component" value="Unassembled WGS sequence"/>
</dbReference>
<sequence length="180" mass="17780">MDVNRLTKAAIAVGGAAVLLVGGAQTIAYWTAQGTATGPDVTAGTLTMSDGACGEWTLDGGGAVTDGIVPGDTVTTTCSLAIGGTGDHLALGEITVSSPTWTAENALTGALDLSLTSATLGDETLTLPLTDPVPVGETDSLVVNLEAAFDTAATNDTQGLTAALDDVTVQVTQAHVVPTP</sequence>
<dbReference type="InterPro" id="IPR023833">
    <property type="entry name" value="Signal_pept_SipW-depend-type"/>
</dbReference>
<gene>
    <name evidence="1" type="ORF">SAMN04324258_3017</name>
</gene>
<keyword evidence="2" id="KW-1185">Reference proteome</keyword>
<dbReference type="STRING" id="526729.SAMN04324258_3017"/>
<dbReference type="EMBL" id="FUZQ01000005">
    <property type="protein sequence ID" value="SKC71570.1"/>
    <property type="molecule type" value="Genomic_DNA"/>
</dbReference>
<accession>A0A1T5L6N0</accession>
<evidence type="ECO:0000313" key="2">
    <source>
        <dbReference type="Proteomes" id="UP000189777"/>
    </source>
</evidence>
<reference evidence="1 2" key="1">
    <citation type="submission" date="2017-02" db="EMBL/GenBank/DDBJ databases">
        <authorList>
            <person name="Peterson S.W."/>
        </authorList>
    </citation>
    <scope>NUCLEOTIDE SEQUENCE [LARGE SCALE GENOMIC DNA]</scope>
    <source>
        <strain evidence="1 2">DSM 21481</strain>
    </source>
</reference>
<dbReference type="OrthoDB" id="5148358at2"/>
<dbReference type="AlphaFoldDB" id="A0A1T5L6N0"/>
<dbReference type="NCBIfam" id="TIGR04089">
    <property type="entry name" value="exp_by_SipW_III"/>
    <property type="match status" value="1"/>
</dbReference>
<dbReference type="InterPro" id="IPR024006">
    <property type="entry name" value="Alt_signal_exp_actinobact"/>
</dbReference>
<protein>
    <submittedName>
        <fullName evidence="1">Alternate signal-mediated exported protein, RER_14450 family</fullName>
    </submittedName>
</protein>
<evidence type="ECO:0000313" key="1">
    <source>
        <dbReference type="EMBL" id="SKC71570.1"/>
    </source>
</evidence>
<dbReference type="NCBIfam" id="TIGR04088">
    <property type="entry name" value="cognate_SipW"/>
    <property type="match status" value="1"/>
</dbReference>